<evidence type="ECO:0000313" key="3">
    <source>
        <dbReference type="Proteomes" id="UP000806378"/>
    </source>
</evidence>
<feature type="domain" description="F-box" evidence="1">
    <location>
        <begin position="90"/>
        <end position="136"/>
    </location>
</feature>
<dbReference type="Pfam" id="PF12937">
    <property type="entry name" value="F-box-like"/>
    <property type="match status" value="1"/>
</dbReference>
<gene>
    <name evidence="2" type="ORF">BT93_L2813</name>
</gene>
<dbReference type="PROSITE" id="PS50181">
    <property type="entry name" value="FBOX"/>
    <property type="match status" value="1"/>
</dbReference>
<dbReference type="InterPro" id="IPR050796">
    <property type="entry name" value="SCF_F-box_component"/>
</dbReference>
<protein>
    <recommendedName>
        <fullName evidence="1">F-box domain-containing protein</fullName>
    </recommendedName>
</protein>
<dbReference type="Pfam" id="PF08268">
    <property type="entry name" value="FBA_3"/>
    <property type="match status" value="1"/>
</dbReference>
<dbReference type="InterPro" id="IPR017451">
    <property type="entry name" value="F-box-assoc_interact_dom"/>
</dbReference>
<dbReference type="PANTHER" id="PTHR31672:SF2">
    <property type="entry name" value="F-BOX DOMAIN-CONTAINING PROTEIN"/>
    <property type="match status" value="1"/>
</dbReference>
<dbReference type="InterPro" id="IPR001810">
    <property type="entry name" value="F-box_dom"/>
</dbReference>
<organism evidence="2 3">
    <name type="scientific">Corymbia citriodora subsp. variegata</name>
    <dbReference type="NCBI Taxonomy" id="360336"/>
    <lineage>
        <taxon>Eukaryota</taxon>
        <taxon>Viridiplantae</taxon>
        <taxon>Streptophyta</taxon>
        <taxon>Embryophyta</taxon>
        <taxon>Tracheophyta</taxon>
        <taxon>Spermatophyta</taxon>
        <taxon>Magnoliopsida</taxon>
        <taxon>eudicotyledons</taxon>
        <taxon>Gunneridae</taxon>
        <taxon>Pentapetalae</taxon>
        <taxon>rosids</taxon>
        <taxon>malvids</taxon>
        <taxon>Myrtales</taxon>
        <taxon>Myrtaceae</taxon>
        <taxon>Myrtoideae</taxon>
        <taxon>Eucalypteae</taxon>
        <taxon>Corymbia</taxon>
    </lineage>
</organism>
<dbReference type="InterPro" id="IPR036047">
    <property type="entry name" value="F-box-like_dom_sf"/>
</dbReference>
<dbReference type="OrthoDB" id="1894463at2759"/>
<dbReference type="Gene3D" id="1.20.1280.50">
    <property type="match status" value="1"/>
</dbReference>
<dbReference type="InterPro" id="IPR013187">
    <property type="entry name" value="F-box-assoc_dom_typ3"/>
</dbReference>
<sequence length="450" mass="51960">MDYSIGSYLPKNLHNPNDEFNNQSCKDSRILKHGNFRINVRVLAMLRNGEILLEYHNRVLVRYDPNHDKTVTLMLEGLPKWFQSIVHSHGAIISTLPHEIVVDILSRLPTPSLFRAQFVCWLWRALVRDPLLLQLHQPHAASSHDLSLVFHSNPPLRSQLYLVEDVSGCRGDGRNRSASEFHPPFAMVVPDFNLVRSSEGLLCLANVLSSHDVYMYNPLIGEYREFPDLEGHQSILRIVFGFGFDETEKDYKVIKIVYPIERPQFKDRLAYSEVQVCSLRSPTWRRLGNSTHSLEATPSQPLVNNRLHWTTLKSKYWSVRIVSFDLSDEQFRDVPTPECMYFLAGWCHLVELGGCLSTTLMSKSGALEIWVMKEYGMQESWIRDYSIGSYLPRNLHNPNDEFNNRSCKDSRILKCGNFQINVRVLEMLRNGQILLDQGLQHWILPAQESP</sequence>
<dbReference type="Proteomes" id="UP000806378">
    <property type="component" value="Unassembled WGS sequence"/>
</dbReference>
<dbReference type="PANTHER" id="PTHR31672">
    <property type="entry name" value="BNACNNG10540D PROTEIN"/>
    <property type="match status" value="1"/>
</dbReference>
<evidence type="ECO:0000259" key="1">
    <source>
        <dbReference type="PROSITE" id="PS50181"/>
    </source>
</evidence>
<dbReference type="NCBIfam" id="TIGR01640">
    <property type="entry name" value="F_box_assoc_1"/>
    <property type="match status" value="1"/>
</dbReference>
<dbReference type="AlphaFoldDB" id="A0A8T0CIR9"/>
<dbReference type="Gramene" id="rna-gnl|WGS:JABURB|Cocit.L2813.1">
    <property type="protein sequence ID" value="cds-KAF7847588.1"/>
    <property type="gene ID" value="gene-BT93_L2813"/>
</dbReference>
<reference evidence="2" key="1">
    <citation type="submission" date="2020-05" db="EMBL/GenBank/DDBJ databases">
        <title>WGS assembly of Corymbia citriodora subspecies variegata.</title>
        <authorList>
            <person name="Barry K."/>
            <person name="Hundley H."/>
            <person name="Shu S."/>
            <person name="Jenkins J."/>
            <person name="Grimwood J."/>
            <person name="Baten A."/>
        </authorList>
    </citation>
    <scope>NUCLEOTIDE SEQUENCE</scope>
    <source>
        <strain evidence="2">CV2-018</strain>
    </source>
</reference>
<keyword evidence="3" id="KW-1185">Reference proteome</keyword>
<name>A0A8T0CIR9_CORYI</name>
<evidence type="ECO:0000313" key="2">
    <source>
        <dbReference type="EMBL" id="KAF7847588.1"/>
    </source>
</evidence>
<comment type="caution">
    <text evidence="2">The sequence shown here is derived from an EMBL/GenBank/DDBJ whole genome shotgun (WGS) entry which is preliminary data.</text>
</comment>
<proteinExistence type="predicted"/>
<dbReference type="SMART" id="SM00256">
    <property type="entry name" value="FBOX"/>
    <property type="match status" value="1"/>
</dbReference>
<dbReference type="SUPFAM" id="SSF81383">
    <property type="entry name" value="F-box domain"/>
    <property type="match status" value="1"/>
</dbReference>
<dbReference type="EMBL" id="MU090668">
    <property type="protein sequence ID" value="KAF7847588.1"/>
    <property type="molecule type" value="Genomic_DNA"/>
</dbReference>
<accession>A0A8T0CIR9</accession>